<dbReference type="PROSITE" id="PS51257">
    <property type="entry name" value="PROKAR_LIPOPROTEIN"/>
    <property type="match status" value="1"/>
</dbReference>
<organism evidence="1">
    <name type="scientific">freshwater metagenome</name>
    <dbReference type="NCBI Taxonomy" id="449393"/>
    <lineage>
        <taxon>unclassified sequences</taxon>
        <taxon>metagenomes</taxon>
        <taxon>ecological metagenomes</taxon>
    </lineage>
</organism>
<protein>
    <submittedName>
        <fullName evidence="1">Unannotated protein</fullName>
    </submittedName>
</protein>
<dbReference type="EMBL" id="CAEZUP010000030">
    <property type="protein sequence ID" value="CAB4607864.1"/>
    <property type="molecule type" value="Genomic_DNA"/>
</dbReference>
<evidence type="ECO:0000313" key="1">
    <source>
        <dbReference type="EMBL" id="CAB4607864.1"/>
    </source>
</evidence>
<dbReference type="AlphaFoldDB" id="A0A6J6H9I1"/>
<reference evidence="1" key="1">
    <citation type="submission" date="2020-05" db="EMBL/GenBank/DDBJ databases">
        <authorList>
            <person name="Chiriac C."/>
            <person name="Salcher M."/>
            <person name="Ghai R."/>
            <person name="Kavagutti S V."/>
        </authorList>
    </citation>
    <scope>NUCLEOTIDE SEQUENCE</scope>
</reference>
<gene>
    <name evidence="1" type="ORF">UFOPK1835_00888</name>
</gene>
<proteinExistence type="predicted"/>
<accession>A0A6J6H9I1</accession>
<name>A0A6J6H9I1_9ZZZZ</name>
<sequence length="196" mass="20369">MRIQVVSGLIGITLLGSVLAGCSSSLSSTSESPAPGSMTVDEASDWFGKAAEVVHACQTGSKAVGDAIQTFATSGDSGETSIPVVLAAGQAVEDCTIATDSTEQFQLLAEMEPVFPAATALLRQWIDAMALTNRDVLVAAATNLDSRTFVGKAFDDQRDADVIADEFEDLIAEASTTLGIAAPDGEIFYHWNAPGH</sequence>